<protein>
    <recommendedName>
        <fullName evidence="9">FtsK domain-containing protein</fullName>
    </recommendedName>
</protein>
<comment type="similarity">
    <text evidence="1">Belongs to the FtsK/SpoIIIE/SftA family.</text>
</comment>
<dbReference type="Gene3D" id="3.40.50.300">
    <property type="entry name" value="P-loop containing nucleotide triphosphate hydrolases"/>
    <property type="match status" value="1"/>
</dbReference>
<dbReference type="Gene3D" id="3.30.980.40">
    <property type="match status" value="1"/>
</dbReference>
<feature type="domain" description="FtsK alpha" evidence="7">
    <location>
        <begin position="64"/>
        <end position="188"/>
    </location>
</feature>
<dbReference type="GO" id="GO:0003677">
    <property type="term" value="F:DNA binding"/>
    <property type="evidence" value="ECO:0007669"/>
    <property type="project" value="UniProtKB-KW"/>
</dbReference>
<feature type="non-terminal residue" evidence="8">
    <location>
        <position position="267"/>
    </location>
</feature>
<evidence type="ECO:0000256" key="2">
    <source>
        <dbReference type="ARBA" id="ARBA00022741"/>
    </source>
</evidence>
<dbReference type="Pfam" id="PF17854">
    <property type="entry name" value="FtsK_alpha"/>
    <property type="match status" value="1"/>
</dbReference>
<name>X0UYP5_9ZZZZ</name>
<feature type="region of interest" description="Disordered" evidence="5">
    <location>
        <begin position="1"/>
        <end position="49"/>
    </location>
</feature>
<dbReference type="EMBL" id="BARS01024700">
    <property type="protein sequence ID" value="GAG10944.1"/>
    <property type="molecule type" value="Genomic_DNA"/>
</dbReference>
<comment type="caution">
    <text evidence="8">The sequence shown here is derived from an EMBL/GenBank/DDBJ whole genome shotgun (WGS) entry which is preliminary data.</text>
</comment>
<evidence type="ECO:0000256" key="1">
    <source>
        <dbReference type="ARBA" id="ARBA00006474"/>
    </source>
</evidence>
<dbReference type="AlphaFoldDB" id="X0UYP5"/>
<reference evidence="8" key="1">
    <citation type="journal article" date="2014" name="Front. Microbiol.">
        <title>High frequency of phylogenetically diverse reductive dehalogenase-homologous genes in deep subseafloor sedimentary metagenomes.</title>
        <authorList>
            <person name="Kawai M."/>
            <person name="Futagami T."/>
            <person name="Toyoda A."/>
            <person name="Takaki Y."/>
            <person name="Nishi S."/>
            <person name="Hori S."/>
            <person name="Arai W."/>
            <person name="Tsubouchi T."/>
            <person name="Morono Y."/>
            <person name="Uchiyama I."/>
            <person name="Ito T."/>
            <person name="Fujiyama A."/>
            <person name="Inagaki F."/>
            <person name="Takami H."/>
        </authorList>
    </citation>
    <scope>NUCLEOTIDE SEQUENCE</scope>
    <source>
        <strain evidence="8">Expedition CK06-06</strain>
    </source>
</reference>
<dbReference type="GO" id="GO:0005524">
    <property type="term" value="F:ATP binding"/>
    <property type="evidence" value="ECO:0007669"/>
    <property type="project" value="UniProtKB-KW"/>
</dbReference>
<dbReference type="SUPFAM" id="SSF52540">
    <property type="entry name" value="P-loop containing nucleoside triphosphate hydrolases"/>
    <property type="match status" value="1"/>
</dbReference>
<keyword evidence="4" id="KW-0238">DNA-binding</keyword>
<feature type="non-terminal residue" evidence="8">
    <location>
        <position position="1"/>
    </location>
</feature>
<dbReference type="InterPro" id="IPR041027">
    <property type="entry name" value="FtsK_alpha"/>
</dbReference>
<dbReference type="PANTHER" id="PTHR22683">
    <property type="entry name" value="SPORULATION PROTEIN RELATED"/>
    <property type="match status" value="1"/>
</dbReference>
<keyword evidence="3" id="KW-0067">ATP-binding</keyword>
<feature type="domain" description="FtsK" evidence="6">
    <location>
        <begin position="199"/>
        <end position="267"/>
    </location>
</feature>
<dbReference type="PANTHER" id="PTHR22683:SF41">
    <property type="entry name" value="DNA TRANSLOCASE FTSK"/>
    <property type="match status" value="1"/>
</dbReference>
<evidence type="ECO:0008006" key="9">
    <source>
        <dbReference type="Google" id="ProtNLM"/>
    </source>
</evidence>
<accession>X0UYP5</accession>
<evidence type="ECO:0000259" key="7">
    <source>
        <dbReference type="Pfam" id="PF17854"/>
    </source>
</evidence>
<sequence>PKATLEPAPIPIEFEKAEPTKVEAAEEATPAPSPVSPEAGEVPAPETREPAKYQPVLTAGGWQLPPIGILDKPAEVELSQTDIQERAKLIAEALGSYGVEAKVVQINTGPTVTQFGVEPGWDRKYKEIKERDKDGNVKVRLEEISKTRVKVERISSLASDLALALAASSIRIEAPIPGKSVVGIEVPNTTFGLVNLRSVIETPAFQKINAKSNLALAMGKGAGGETVAADLARMPHLLVAGATGSGKTACLNSTICCLLLHNTPDDV</sequence>
<evidence type="ECO:0000259" key="6">
    <source>
        <dbReference type="Pfam" id="PF01580"/>
    </source>
</evidence>
<evidence type="ECO:0000256" key="5">
    <source>
        <dbReference type="SAM" id="MobiDB-lite"/>
    </source>
</evidence>
<dbReference type="Pfam" id="PF01580">
    <property type="entry name" value="FtsK_SpoIIIE"/>
    <property type="match status" value="1"/>
</dbReference>
<dbReference type="InterPro" id="IPR027417">
    <property type="entry name" value="P-loop_NTPase"/>
</dbReference>
<feature type="compositionally biased region" description="Basic and acidic residues" evidence="5">
    <location>
        <begin position="13"/>
        <end position="24"/>
    </location>
</feature>
<gene>
    <name evidence="8" type="ORF">S01H1_39174</name>
</gene>
<organism evidence="8">
    <name type="scientific">marine sediment metagenome</name>
    <dbReference type="NCBI Taxonomy" id="412755"/>
    <lineage>
        <taxon>unclassified sequences</taxon>
        <taxon>metagenomes</taxon>
        <taxon>ecological metagenomes</taxon>
    </lineage>
</organism>
<keyword evidence="2" id="KW-0547">Nucleotide-binding</keyword>
<dbReference type="InterPro" id="IPR050206">
    <property type="entry name" value="FtsK/SpoIIIE/SftA"/>
</dbReference>
<evidence type="ECO:0000256" key="3">
    <source>
        <dbReference type="ARBA" id="ARBA00022840"/>
    </source>
</evidence>
<proteinExistence type="inferred from homology"/>
<evidence type="ECO:0000256" key="4">
    <source>
        <dbReference type="ARBA" id="ARBA00023125"/>
    </source>
</evidence>
<dbReference type="InterPro" id="IPR002543">
    <property type="entry name" value="FtsK_dom"/>
</dbReference>
<evidence type="ECO:0000313" key="8">
    <source>
        <dbReference type="EMBL" id="GAG10944.1"/>
    </source>
</evidence>